<feature type="non-terminal residue" evidence="1">
    <location>
        <position position="115"/>
    </location>
</feature>
<evidence type="ECO:0000313" key="2">
    <source>
        <dbReference type="Proteomes" id="UP001233999"/>
    </source>
</evidence>
<protein>
    <submittedName>
        <fullName evidence="1">Uncharacterized protein</fullName>
    </submittedName>
</protein>
<gene>
    <name evidence="1" type="ORF">L9F63_016697</name>
</gene>
<dbReference type="AlphaFoldDB" id="A0AAD8A062"/>
<feature type="non-terminal residue" evidence="1">
    <location>
        <position position="1"/>
    </location>
</feature>
<dbReference type="EMBL" id="JASPKZ010004548">
    <property type="protein sequence ID" value="KAJ9590180.1"/>
    <property type="molecule type" value="Genomic_DNA"/>
</dbReference>
<keyword evidence="2" id="KW-1185">Reference proteome</keyword>
<organism evidence="1 2">
    <name type="scientific">Diploptera punctata</name>
    <name type="common">Pacific beetle cockroach</name>
    <dbReference type="NCBI Taxonomy" id="6984"/>
    <lineage>
        <taxon>Eukaryota</taxon>
        <taxon>Metazoa</taxon>
        <taxon>Ecdysozoa</taxon>
        <taxon>Arthropoda</taxon>
        <taxon>Hexapoda</taxon>
        <taxon>Insecta</taxon>
        <taxon>Pterygota</taxon>
        <taxon>Neoptera</taxon>
        <taxon>Polyneoptera</taxon>
        <taxon>Dictyoptera</taxon>
        <taxon>Blattodea</taxon>
        <taxon>Blaberoidea</taxon>
        <taxon>Blaberidae</taxon>
        <taxon>Diplopterinae</taxon>
        <taxon>Diploptera</taxon>
    </lineage>
</organism>
<sequence>SRSGLIVIIINIINCSISSFTRLQCNVLKLKCKIGRSNCYRFTCDSASPLIGCKKPEGISILRKVICICRILPCLYNLSQYHRAFLLIISKSTGTESLDVSSNPSNEYKISIVKA</sequence>
<dbReference type="Proteomes" id="UP001233999">
    <property type="component" value="Unassembled WGS sequence"/>
</dbReference>
<reference evidence="1" key="1">
    <citation type="journal article" date="2023" name="IScience">
        <title>Live-bearing cockroach genome reveals convergent evolutionary mechanisms linked to viviparity in insects and beyond.</title>
        <authorList>
            <person name="Fouks B."/>
            <person name="Harrison M.C."/>
            <person name="Mikhailova A.A."/>
            <person name="Marchal E."/>
            <person name="English S."/>
            <person name="Carruthers M."/>
            <person name="Jennings E.C."/>
            <person name="Chiamaka E.L."/>
            <person name="Frigard R.A."/>
            <person name="Pippel M."/>
            <person name="Attardo G.M."/>
            <person name="Benoit J.B."/>
            <person name="Bornberg-Bauer E."/>
            <person name="Tobe S.S."/>
        </authorList>
    </citation>
    <scope>NUCLEOTIDE SEQUENCE</scope>
    <source>
        <strain evidence="1">Stay&amp;Tobe</strain>
    </source>
</reference>
<proteinExistence type="predicted"/>
<comment type="caution">
    <text evidence="1">The sequence shown here is derived from an EMBL/GenBank/DDBJ whole genome shotgun (WGS) entry which is preliminary data.</text>
</comment>
<name>A0AAD8A062_DIPPU</name>
<reference evidence="1" key="2">
    <citation type="submission" date="2023-05" db="EMBL/GenBank/DDBJ databases">
        <authorList>
            <person name="Fouks B."/>
        </authorList>
    </citation>
    <scope>NUCLEOTIDE SEQUENCE</scope>
    <source>
        <strain evidence="1">Stay&amp;Tobe</strain>
        <tissue evidence="1">Testes</tissue>
    </source>
</reference>
<accession>A0AAD8A062</accession>
<evidence type="ECO:0000313" key="1">
    <source>
        <dbReference type="EMBL" id="KAJ9590180.1"/>
    </source>
</evidence>